<evidence type="ECO:0000313" key="3">
    <source>
        <dbReference type="Proteomes" id="UP000010433"/>
    </source>
</evidence>
<dbReference type="AlphaFoldDB" id="L1NJ19"/>
<reference evidence="2 3" key="1">
    <citation type="submission" date="2012-05" db="EMBL/GenBank/DDBJ databases">
        <authorList>
            <person name="Weinstock G."/>
            <person name="Sodergren E."/>
            <person name="Lobos E.A."/>
            <person name="Fulton L."/>
            <person name="Fulton R."/>
            <person name="Courtney L."/>
            <person name="Fronick C."/>
            <person name="O'Laughlin M."/>
            <person name="Godfrey J."/>
            <person name="Wilson R.M."/>
            <person name="Miner T."/>
            <person name="Farmer C."/>
            <person name="Delehaunty K."/>
            <person name="Cordes M."/>
            <person name="Minx P."/>
            <person name="Tomlinson C."/>
            <person name="Chen J."/>
            <person name="Wollam A."/>
            <person name="Pepin K.H."/>
            <person name="Bhonagiri V."/>
            <person name="Zhang X."/>
            <person name="Suruliraj S."/>
            <person name="Warren W."/>
            <person name="Mitreva M."/>
            <person name="Mardis E.R."/>
            <person name="Wilson R.K."/>
        </authorList>
    </citation>
    <scope>NUCLEOTIDE SEQUENCE [LARGE SCALE GENOMIC DNA]</scope>
    <source>
        <strain evidence="2 3">F0055</strain>
    </source>
</reference>
<gene>
    <name evidence="2" type="ORF">HMPREF9151_00468</name>
</gene>
<feature type="transmembrane region" description="Helical" evidence="1">
    <location>
        <begin position="30"/>
        <end position="52"/>
    </location>
</feature>
<sequence>MFLNVKKVTIYNLRLVVFIKVRGMLHGLLFTLYVVFFYPFILGFSTFHLVFFKK</sequence>
<keyword evidence="1" id="KW-0812">Transmembrane</keyword>
<accession>L1NJ19</accession>
<dbReference type="EMBL" id="AMEP01000039">
    <property type="protein sequence ID" value="EKY03311.1"/>
    <property type="molecule type" value="Genomic_DNA"/>
</dbReference>
<evidence type="ECO:0000256" key="1">
    <source>
        <dbReference type="SAM" id="Phobius"/>
    </source>
</evidence>
<keyword evidence="3" id="KW-1185">Reference proteome</keyword>
<keyword evidence="1" id="KW-1133">Transmembrane helix</keyword>
<feature type="non-terminal residue" evidence="2">
    <location>
        <position position="54"/>
    </location>
</feature>
<evidence type="ECO:0000313" key="2">
    <source>
        <dbReference type="EMBL" id="EKY03311.1"/>
    </source>
</evidence>
<proteinExistence type="predicted"/>
<dbReference type="Proteomes" id="UP000010433">
    <property type="component" value="Unassembled WGS sequence"/>
</dbReference>
<organism evidence="2 3">
    <name type="scientific">Hoylesella saccharolytica F0055</name>
    <dbReference type="NCBI Taxonomy" id="1127699"/>
    <lineage>
        <taxon>Bacteria</taxon>
        <taxon>Pseudomonadati</taxon>
        <taxon>Bacteroidota</taxon>
        <taxon>Bacteroidia</taxon>
        <taxon>Bacteroidales</taxon>
        <taxon>Prevotellaceae</taxon>
        <taxon>Hoylesella</taxon>
    </lineage>
</organism>
<dbReference type="HOGENOM" id="CLU_3055093_0_0_10"/>
<keyword evidence="1" id="KW-0472">Membrane</keyword>
<comment type="caution">
    <text evidence="2">The sequence shown here is derived from an EMBL/GenBank/DDBJ whole genome shotgun (WGS) entry which is preliminary data.</text>
</comment>
<name>L1NJ19_9BACT</name>
<protein>
    <submittedName>
        <fullName evidence="2">Uncharacterized protein</fullName>
    </submittedName>
</protein>